<accession>A0A0D6HDH0</accession>
<dbReference type="Proteomes" id="UP000466646">
    <property type="component" value="Unassembled WGS sequence"/>
</dbReference>
<evidence type="ECO:0000259" key="2">
    <source>
        <dbReference type="Pfam" id="PF08862"/>
    </source>
</evidence>
<evidence type="ECO:0000313" key="7">
    <source>
        <dbReference type="EMBL" id="SUL36607.1"/>
    </source>
</evidence>
<dbReference type="EMBL" id="RQTF01000522">
    <property type="protein sequence ID" value="RZI01734.1"/>
    <property type="molecule type" value="Genomic_DNA"/>
</dbReference>
<dbReference type="OMA" id="RHNDYIQ"/>
<reference evidence="6 10" key="3">
    <citation type="submission" date="2018-11" db="EMBL/GenBank/DDBJ databases">
        <title>Genomic profiling of Staphylococcus species from a Poultry farm system in KwaZulu-Natal, South Africa.</title>
        <authorList>
            <person name="Amoako D.G."/>
            <person name="Somboro A.M."/>
            <person name="Abia A.L.K."/>
            <person name="Bester L.A."/>
            <person name="Essack S.Y."/>
        </authorList>
    </citation>
    <scope>NUCLEOTIDE SEQUENCE [LARGE SCALE GENOMIC DNA]</scope>
    <source>
        <strain evidence="6 10">SA12</strain>
    </source>
</reference>
<dbReference type="InterPro" id="IPR014960">
    <property type="entry name" value="DUF1828"/>
</dbReference>
<sequence length="262" mass="30759">MTTFDAKKLKKEYLDWYNQTLEFSNLSNNVVRIDTPFKDNSLDNLIIYALYDQSRDMITLTDDGYTIFDLENNGISLNKSKKRKKIFEEHLSAYGIKYNDKTHEIFVQTNFKNFNKSKHNLLQCLIFVNDMYLLSNPKSQNIFTEDVANKLDEHNIYYGRDLPIIGSSGVVHNFDFFISAKKNQKEKFINAISNPNNSMIIKSKITDAMQAKKIKRHRQNEFIFILNDSKKEINEHNKNLLHENYISTIDYSELDEKIGLLI</sequence>
<organism evidence="5 12">
    <name type="scientific">Staphylococcus aureus</name>
    <dbReference type="NCBI Taxonomy" id="1280"/>
    <lineage>
        <taxon>Bacteria</taxon>
        <taxon>Bacillati</taxon>
        <taxon>Bacillota</taxon>
        <taxon>Bacilli</taxon>
        <taxon>Bacillales</taxon>
        <taxon>Staphylococcaceae</taxon>
        <taxon>Staphylococcus</taxon>
    </lineage>
</organism>
<dbReference type="EMBL" id="JAANEC010000140">
    <property type="protein sequence ID" value="NUY13609.1"/>
    <property type="molecule type" value="Genomic_DNA"/>
</dbReference>
<protein>
    <submittedName>
        <fullName evidence="5">DUF1828 domain-containing protein</fullName>
    </submittedName>
    <submittedName>
        <fullName evidence="7">Domain of uncharacterized function DUF1828</fullName>
    </submittedName>
</protein>
<evidence type="ECO:0000313" key="5">
    <source>
        <dbReference type="EMBL" id="NUY13609.1"/>
    </source>
</evidence>
<evidence type="ECO:0000313" key="12">
    <source>
        <dbReference type="Proteomes" id="UP000547874"/>
    </source>
</evidence>
<gene>
    <name evidence="3" type="ORF">CNH36_09780</name>
    <name evidence="6" type="ORF">EIH03_16150</name>
    <name evidence="5" type="ORF">GQX37_14005</name>
    <name evidence="4" type="ORF">GZ130_12085</name>
    <name evidence="7" type="ORF">NCTC10702_02861</name>
</gene>
<reference evidence="5 12" key="4">
    <citation type="journal article" date="2020" name="J. Antimicrob. Chemother.">
        <title>Detection of heterogeneous vancomycin intermediate resistance in MRSA isolates from Latin America.</title>
        <authorList>
            <person name="Castro B.E."/>
            <person name="Berrio M."/>
            <person name="Vargas M.L."/>
            <person name="Carvajal L.P."/>
            <person name="Millan L.V."/>
            <person name="Rios R."/>
            <person name="Hernandez A.K."/>
            <person name="Rincon S."/>
            <person name="Cubides P."/>
            <person name="Forero E."/>
            <person name="Dinh A."/>
            <person name="Seas C."/>
            <person name="Munita J.M."/>
            <person name="Arias C.A."/>
            <person name="Reyes J."/>
            <person name="Diaz L."/>
        </authorList>
    </citation>
    <scope>NUCLEOTIDE SEQUENCE [LARGE SCALE GENOMIC DNA]</scope>
    <source>
        <strain evidence="5 12">UE1097</strain>
    </source>
</reference>
<dbReference type="EMBL" id="CP023391">
    <property type="protein sequence ID" value="ATC71937.1"/>
    <property type="molecule type" value="Genomic_DNA"/>
</dbReference>
<evidence type="ECO:0000313" key="8">
    <source>
        <dbReference type="Proteomes" id="UP000217245"/>
    </source>
</evidence>
<dbReference type="AlphaFoldDB" id="A0A0D6HDH0"/>
<feature type="domain" description="DUF1828" evidence="1">
    <location>
        <begin position="35"/>
        <end position="128"/>
    </location>
</feature>
<reference evidence="3 8" key="1">
    <citation type="submission" date="2017-09" db="EMBL/GenBank/DDBJ databases">
        <title>A single nucleotide polymorphism in the Staphylococcus aureus virulence regulator SaeR abolishes pathogenesis.</title>
        <authorList>
            <person name="Copin R.J."/>
            <person name="Sause W."/>
            <person name="Shopsin B."/>
            <person name="Torres V.J."/>
        </authorList>
    </citation>
    <scope>NUCLEOTIDE SEQUENCE [LARGE SCALE GENOMIC DNA]</scope>
    <source>
        <strain evidence="8">Newman</strain>
        <strain evidence="3">Newman_D2C</strain>
    </source>
</reference>
<dbReference type="SMR" id="A0A0D6HDH0"/>
<dbReference type="InterPro" id="IPR014961">
    <property type="entry name" value="DUF1829"/>
</dbReference>
<evidence type="ECO:0000313" key="4">
    <source>
        <dbReference type="EMBL" id="NDP57320.1"/>
    </source>
</evidence>
<evidence type="ECO:0000313" key="9">
    <source>
        <dbReference type="Proteomes" id="UP000254116"/>
    </source>
</evidence>
<dbReference type="Proteomes" id="UP000547874">
    <property type="component" value="Unassembled WGS sequence"/>
</dbReference>
<dbReference type="Pfam" id="PF08862">
    <property type="entry name" value="DUF1829"/>
    <property type="match status" value="1"/>
</dbReference>
<dbReference type="EMBL" id="UHBY01000003">
    <property type="protein sequence ID" value="SUL36607.1"/>
    <property type="molecule type" value="Genomic_DNA"/>
</dbReference>
<dbReference type="Pfam" id="PF08861">
    <property type="entry name" value="DUF1828"/>
    <property type="match status" value="1"/>
</dbReference>
<dbReference type="RefSeq" id="WP_000206350.1">
    <property type="nucleotide sequence ID" value="NZ_AP014921.1"/>
</dbReference>
<evidence type="ECO:0000313" key="6">
    <source>
        <dbReference type="EMBL" id="RZI01734.1"/>
    </source>
</evidence>
<dbReference type="Proteomes" id="UP000217245">
    <property type="component" value="Chromosome"/>
</dbReference>
<evidence type="ECO:0000313" key="10">
    <source>
        <dbReference type="Proteomes" id="UP000294017"/>
    </source>
</evidence>
<feature type="domain" description="DUF1829" evidence="2">
    <location>
        <begin position="166"/>
        <end position="253"/>
    </location>
</feature>
<evidence type="ECO:0000259" key="1">
    <source>
        <dbReference type="Pfam" id="PF08861"/>
    </source>
</evidence>
<evidence type="ECO:0000313" key="3">
    <source>
        <dbReference type="EMBL" id="ATC71937.1"/>
    </source>
</evidence>
<proteinExistence type="predicted"/>
<dbReference type="EMBL" id="JAAFLG010000033">
    <property type="protein sequence ID" value="NDP57320.1"/>
    <property type="molecule type" value="Genomic_DNA"/>
</dbReference>
<reference evidence="7 9" key="2">
    <citation type="submission" date="2018-06" db="EMBL/GenBank/DDBJ databases">
        <authorList>
            <consortium name="Pathogen Informatics"/>
            <person name="Doyle S."/>
        </authorList>
    </citation>
    <scope>NUCLEOTIDE SEQUENCE [LARGE SCALE GENOMIC DNA]</scope>
    <source>
        <strain evidence="7 9">NCTC10702</strain>
    </source>
</reference>
<reference evidence="4 11" key="5">
    <citation type="submission" date="2020-01" db="EMBL/GenBank/DDBJ databases">
        <title>Analysis of Virulence and Antimicrobial Resistance Gene Carriage in Staphylococcus aureus Infections in Equids Using Whole Genome Sequencing.</title>
        <authorList>
            <person name="Little S.V."/>
            <person name="Hillhouse A.E."/>
            <person name="Cohen N.D."/>
            <person name="Lawhon S.D."/>
            <person name="Bryan L.K."/>
        </authorList>
    </citation>
    <scope>NUCLEOTIDE SEQUENCE [LARGE SCALE GENOMIC DNA]</scope>
    <source>
        <strain evidence="4 11">61-017</strain>
    </source>
</reference>
<dbReference type="Proteomes" id="UP000294017">
    <property type="component" value="Unassembled WGS sequence"/>
</dbReference>
<evidence type="ECO:0000313" key="11">
    <source>
        <dbReference type="Proteomes" id="UP000466646"/>
    </source>
</evidence>
<name>A0A0D6HDH0_STAAU</name>
<dbReference type="Proteomes" id="UP000254116">
    <property type="component" value="Unassembled WGS sequence"/>
</dbReference>